<dbReference type="AlphaFoldDB" id="A0A2P6TT74"/>
<dbReference type="Pfam" id="PF12796">
    <property type="entry name" value="Ank_2"/>
    <property type="match status" value="1"/>
</dbReference>
<dbReference type="PROSITE" id="PS50088">
    <property type="entry name" value="ANK_REPEAT"/>
    <property type="match status" value="3"/>
</dbReference>
<evidence type="ECO:0000313" key="5">
    <source>
        <dbReference type="EMBL" id="PRW57268.1"/>
    </source>
</evidence>
<evidence type="ECO:0000313" key="6">
    <source>
        <dbReference type="Proteomes" id="UP000239899"/>
    </source>
</evidence>
<dbReference type="PANTHER" id="PTHR24171">
    <property type="entry name" value="ANKYRIN REPEAT DOMAIN-CONTAINING PROTEIN 39-RELATED"/>
    <property type="match status" value="1"/>
</dbReference>
<dbReference type="InterPro" id="IPR036770">
    <property type="entry name" value="Ankyrin_rpt-contain_sf"/>
</dbReference>
<dbReference type="InterPro" id="IPR002110">
    <property type="entry name" value="Ankyrin_rpt"/>
</dbReference>
<dbReference type="STRING" id="3076.A0A2P6TT74"/>
<comment type="caution">
    <text evidence="5">The sequence shown here is derived from an EMBL/GenBank/DDBJ whole genome shotgun (WGS) entry which is preliminary data.</text>
</comment>
<feature type="region of interest" description="Disordered" evidence="4">
    <location>
        <begin position="259"/>
        <end position="299"/>
    </location>
</feature>
<dbReference type="SUPFAM" id="SSF48403">
    <property type="entry name" value="Ankyrin repeat"/>
    <property type="match status" value="1"/>
</dbReference>
<dbReference type="Gene3D" id="1.25.40.20">
    <property type="entry name" value="Ankyrin repeat-containing domain"/>
    <property type="match status" value="2"/>
</dbReference>
<organism evidence="5 6">
    <name type="scientific">Chlorella sorokiniana</name>
    <name type="common">Freshwater green alga</name>
    <dbReference type="NCBI Taxonomy" id="3076"/>
    <lineage>
        <taxon>Eukaryota</taxon>
        <taxon>Viridiplantae</taxon>
        <taxon>Chlorophyta</taxon>
        <taxon>core chlorophytes</taxon>
        <taxon>Trebouxiophyceae</taxon>
        <taxon>Chlorellales</taxon>
        <taxon>Chlorellaceae</taxon>
        <taxon>Chlorella clade</taxon>
        <taxon>Chlorella</taxon>
    </lineage>
</organism>
<accession>A0A2P6TT74</accession>
<keyword evidence="1" id="KW-0677">Repeat</keyword>
<sequence length="663" mass="69198">MADSSAAAWARRFRRAQEAIRERDLAALAREPDRYPELLNTRSGKGITLAHTAAEHGSVAALRLLRERGAQLNRRYGSGPTPLELALVEDEALAVAFLLEACPEAVTGTAAATLVQHCIDWDRELYLPQIWAAGASPTAPDSRGVTPLHFAVRVGNAAAVQHLLEMGASVDAQDSVGAQPLHYAAGLADPRACNSLVARLLKAGANPQALTAAGQSPLHFSLAGETAAAPLLQRAMAGLSTAGAQQAAASSSPAVAAVAPAAGAPPSSPGLAPLTPAKEAHGGRAAAPTKGASRGGRRGDAAVSGMLLQEGGAAGPAAAEAAGQQRMTQQLADQLADELIQEEEQQKRRAAEQASRQRARAAAGAGPAAAFDAGSELVALLECLRCLRPFQSLLRQHQATELGSALNGAFAQLQQRGGGAAGALPDVSTAHLISAMRKAGISLGAGIPASVPELFMYIVEAGEPYGMHESLKGVFGLELNVEVRCPCSKTTRQEEDTWYFECVEAKQLWQLLTRRQPGGLASLLRQVAAQRVCTCDVDVGGCGADSSLTRMLVCVPRVFTLRVEWAQRPTPAALANVLGALDDKLDLAGVYNFAPAGMPRFLLRSAICCDDRQAWWAAEQVAGGSWVLSGPTSGCWLGSWAGAWSVLAKQGIRPIMLFYEAAA</sequence>
<evidence type="ECO:0000256" key="4">
    <source>
        <dbReference type="SAM" id="MobiDB-lite"/>
    </source>
</evidence>
<dbReference type="SMART" id="SM00248">
    <property type="entry name" value="ANK"/>
    <property type="match status" value="4"/>
</dbReference>
<feature type="repeat" description="ANK" evidence="3">
    <location>
        <begin position="143"/>
        <end position="175"/>
    </location>
</feature>
<dbReference type="OrthoDB" id="19174at2759"/>
<dbReference type="PROSITE" id="PS50297">
    <property type="entry name" value="ANK_REP_REGION"/>
    <property type="match status" value="2"/>
</dbReference>
<reference evidence="5 6" key="1">
    <citation type="journal article" date="2018" name="Plant J.">
        <title>Genome sequences of Chlorella sorokiniana UTEX 1602 and Micractinium conductrix SAG 241.80: implications to maltose excretion by a green alga.</title>
        <authorList>
            <person name="Arriola M.B."/>
            <person name="Velmurugan N."/>
            <person name="Zhang Y."/>
            <person name="Plunkett M.H."/>
            <person name="Hondzo H."/>
            <person name="Barney B.M."/>
        </authorList>
    </citation>
    <scope>NUCLEOTIDE SEQUENCE [LARGE SCALE GENOMIC DNA]</scope>
    <source>
        <strain evidence="6">UTEX 1602</strain>
    </source>
</reference>
<name>A0A2P6TT74_CHLSO</name>
<gene>
    <name evidence="5" type="ORF">C2E21_4165</name>
</gene>
<feature type="repeat" description="ANK" evidence="3">
    <location>
        <begin position="176"/>
        <end position="212"/>
    </location>
</feature>
<dbReference type="Proteomes" id="UP000239899">
    <property type="component" value="Unassembled WGS sequence"/>
</dbReference>
<feature type="repeat" description="ANK" evidence="3">
    <location>
        <begin position="45"/>
        <end position="77"/>
    </location>
</feature>
<proteinExistence type="predicted"/>
<evidence type="ECO:0000256" key="1">
    <source>
        <dbReference type="ARBA" id="ARBA00022737"/>
    </source>
</evidence>
<keyword evidence="6" id="KW-1185">Reference proteome</keyword>
<keyword evidence="2 3" id="KW-0040">ANK repeat</keyword>
<dbReference type="EMBL" id="LHPG02000007">
    <property type="protein sequence ID" value="PRW57268.1"/>
    <property type="molecule type" value="Genomic_DNA"/>
</dbReference>
<evidence type="ECO:0000256" key="3">
    <source>
        <dbReference type="PROSITE-ProRule" id="PRU00023"/>
    </source>
</evidence>
<evidence type="ECO:0000256" key="2">
    <source>
        <dbReference type="ARBA" id="ARBA00023043"/>
    </source>
</evidence>
<feature type="compositionally biased region" description="Low complexity" evidence="4">
    <location>
        <begin position="259"/>
        <end position="277"/>
    </location>
</feature>
<protein>
    <submittedName>
        <fullName evidence="5">Ankyrin-1-like isoform X1</fullName>
    </submittedName>
</protein>